<evidence type="ECO:0000256" key="1">
    <source>
        <dbReference type="ARBA" id="ARBA00001974"/>
    </source>
</evidence>
<dbReference type="Proteomes" id="UP000815325">
    <property type="component" value="Unassembled WGS sequence"/>
</dbReference>
<dbReference type="InterPro" id="IPR037192">
    <property type="entry name" value="ERO1-like_sf"/>
</dbReference>
<evidence type="ECO:0000256" key="8">
    <source>
        <dbReference type="ARBA" id="ARBA00022824"/>
    </source>
</evidence>
<evidence type="ECO:0000256" key="5">
    <source>
        <dbReference type="ARBA" id="ARBA00022448"/>
    </source>
</evidence>
<keyword evidence="15" id="KW-0676">Redox-active center</keyword>
<dbReference type="InterPro" id="IPR007266">
    <property type="entry name" value="Ero1"/>
</dbReference>
<evidence type="ECO:0000256" key="7">
    <source>
        <dbReference type="ARBA" id="ARBA00022729"/>
    </source>
</evidence>
<evidence type="ECO:0000256" key="6">
    <source>
        <dbReference type="ARBA" id="ARBA00022630"/>
    </source>
</evidence>
<evidence type="ECO:0000313" key="18">
    <source>
        <dbReference type="Proteomes" id="UP000815325"/>
    </source>
</evidence>
<evidence type="ECO:0000256" key="10">
    <source>
        <dbReference type="ARBA" id="ARBA00022982"/>
    </source>
</evidence>
<keyword evidence="7 16" id="KW-0732">Signal</keyword>
<keyword evidence="8" id="KW-0256">Endoplasmic reticulum</keyword>
<accession>A0ABQ7G9N4</accession>
<evidence type="ECO:0000256" key="13">
    <source>
        <dbReference type="ARBA" id="ARBA00023157"/>
    </source>
</evidence>
<keyword evidence="10" id="KW-0249">Electron transport</keyword>
<evidence type="ECO:0000256" key="2">
    <source>
        <dbReference type="ARBA" id="ARBA00004367"/>
    </source>
</evidence>
<dbReference type="SUPFAM" id="SSF110019">
    <property type="entry name" value="ERO1-like"/>
    <property type="match status" value="1"/>
</dbReference>
<keyword evidence="9" id="KW-0274">FAD</keyword>
<proteinExistence type="inferred from homology"/>
<evidence type="ECO:0000256" key="11">
    <source>
        <dbReference type="ARBA" id="ARBA00023002"/>
    </source>
</evidence>
<sequence length="251" mass="28254">MRKGVASTGTIVLVLAITAAYLPQDQRQQLQVALDPAVSWASAKYQGLQGYLQKLGVPTPHFLPIASLRARLEQIRVPTTRFLPLDSLRARLQQAGVPSPHLHPLVSLRARLEQAASSVRALLQQQHKQGQEHAQGEAAAQSCNVEEVAACRLSGKVAHCGCDYASVERLNKDHLFPVLTEVVEQPFFRFFKVNLYCDCPFWPEAGMCFQRDCCVTECEENEIPEAWREQDKLNQQRREQLCEGEAHVDRR</sequence>
<dbReference type="Pfam" id="PF04137">
    <property type="entry name" value="ERO1"/>
    <property type="match status" value="1"/>
</dbReference>
<reference evidence="17" key="1">
    <citation type="submission" date="2017-08" db="EMBL/GenBank/DDBJ databases">
        <authorList>
            <person name="Polle J.E."/>
            <person name="Barry K."/>
            <person name="Cushman J."/>
            <person name="Schmutz J."/>
            <person name="Tran D."/>
            <person name="Hathwaick L.T."/>
            <person name="Yim W.C."/>
            <person name="Jenkins J."/>
            <person name="Mckie-Krisberg Z.M."/>
            <person name="Prochnik S."/>
            <person name="Lindquist E."/>
            <person name="Dockter R.B."/>
            <person name="Adam C."/>
            <person name="Molina H."/>
            <person name="Bunkerborg J."/>
            <person name="Jin E."/>
            <person name="Buchheim M."/>
            <person name="Magnuson J."/>
        </authorList>
    </citation>
    <scope>NUCLEOTIDE SEQUENCE</scope>
    <source>
        <strain evidence="17">CCAP 19/18</strain>
    </source>
</reference>
<gene>
    <name evidence="17" type="ORF">DUNSADRAFT_13292</name>
</gene>
<comment type="cofactor">
    <cofactor evidence="1">
        <name>FAD</name>
        <dbReference type="ChEBI" id="CHEBI:57692"/>
    </cofactor>
</comment>
<evidence type="ECO:0000256" key="15">
    <source>
        <dbReference type="ARBA" id="ARBA00023284"/>
    </source>
</evidence>
<comment type="subunit">
    <text evidence="4">May function both as a monomer and a homodimer.</text>
</comment>
<evidence type="ECO:0000313" key="17">
    <source>
        <dbReference type="EMBL" id="KAF5831318.1"/>
    </source>
</evidence>
<evidence type="ECO:0000256" key="16">
    <source>
        <dbReference type="SAM" id="SignalP"/>
    </source>
</evidence>
<keyword evidence="18" id="KW-1185">Reference proteome</keyword>
<keyword evidence="11" id="KW-0560">Oxidoreductase</keyword>
<comment type="caution">
    <text evidence="17">The sequence shown here is derived from an EMBL/GenBank/DDBJ whole genome shotgun (WGS) entry which is preliminary data.</text>
</comment>
<evidence type="ECO:0000256" key="14">
    <source>
        <dbReference type="ARBA" id="ARBA00023180"/>
    </source>
</evidence>
<organism evidence="17 18">
    <name type="scientific">Dunaliella salina</name>
    <name type="common">Green alga</name>
    <name type="synonym">Protococcus salinus</name>
    <dbReference type="NCBI Taxonomy" id="3046"/>
    <lineage>
        <taxon>Eukaryota</taxon>
        <taxon>Viridiplantae</taxon>
        <taxon>Chlorophyta</taxon>
        <taxon>core chlorophytes</taxon>
        <taxon>Chlorophyceae</taxon>
        <taxon>CS clade</taxon>
        <taxon>Chlamydomonadales</taxon>
        <taxon>Dunaliellaceae</taxon>
        <taxon>Dunaliella</taxon>
    </lineage>
</organism>
<evidence type="ECO:0000256" key="12">
    <source>
        <dbReference type="ARBA" id="ARBA00023136"/>
    </source>
</evidence>
<name>A0ABQ7G9N4_DUNSA</name>
<protein>
    <submittedName>
        <fullName evidence="17">Uncharacterized protein</fullName>
    </submittedName>
</protein>
<evidence type="ECO:0000256" key="9">
    <source>
        <dbReference type="ARBA" id="ARBA00022827"/>
    </source>
</evidence>
<evidence type="ECO:0000256" key="4">
    <source>
        <dbReference type="ARBA" id="ARBA00011802"/>
    </source>
</evidence>
<keyword evidence="13" id="KW-1015">Disulfide bond</keyword>
<feature type="chain" id="PRO_5047326082" evidence="16">
    <location>
        <begin position="17"/>
        <end position="251"/>
    </location>
</feature>
<feature type="signal peptide" evidence="16">
    <location>
        <begin position="1"/>
        <end position="16"/>
    </location>
</feature>
<comment type="subcellular location">
    <subcellularLocation>
        <location evidence="2">Endoplasmic reticulum membrane</location>
        <topology evidence="2">Peripheral membrane protein</topology>
        <orientation evidence="2">Lumenal side</orientation>
    </subcellularLocation>
</comment>
<evidence type="ECO:0000256" key="3">
    <source>
        <dbReference type="ARBA" id="ARBA00008277"/>
    </source>
</evidence>
<dbReference type="PANTHER" id="PTHR12613:SF0">
    <property type="entry name" value="ERO1-LIKE PROTEIN"/>
    <property type="match status" value="1"/>
</dbReference>
<comment type="similarity">
    <text evidence="3">Belongs to the EROs family.</text>
</comment>
<keyword evidence="12" id="KW-0472">Membrane</keyword>
<dbReference type="EMBL" id="MU069957">
    <property type="protein sequence ID" value="KAF5831318.1"/>
    <property type="molecule type" value="Genomic_DNA"/>
</dbReference>
<keyword evidence="5" id="KW-0813">Transport</keyword>
<keyword evidence="6" id="KW-0285">Flavoprotein</keyword>
<dbReference type="PANTHER" id="PTHR12613">
    <property type="entry name" value="ERO1-RELATED"/>
    <property type="match status" value="1"/>
</dbReference>
<keyword evidence="14" id="KW-0325">Glycoprotein</keyword>